<keyword evidence="1" id="KW-1133">Transmembrane helix</keyword>
<protein>
    <submittedName>
        <fullName evidence="2">Uncharacterized protein</fullName>
    </submittedName>
</protein>
<accession>A0A182BFA8</accession>
<evidence type="ECO:0000313" key="2">
    <source>
        <dbReference type="EMBL" id="AMK47977.1"/>
    </source>
</evidence>
<proteinExistence type="predicted"/>
<organism evidence="2">
    <name type="scientific">Lupinus angustifolius</name>
    <name type="common">Narrow-leaved blue lupine</name>
    <dbReference type="NCBI Taxonomy" id="3871"/>
    <lineage>
        <taxon>Eukaryota</taxon>
        <taxon>Viridiplantae</taxon>
        <taxon>Streptophyta</taxon>
        <taxon>Embryophyta</taxon>
        <taxon>Tracheophyta</taxon>
        <taxon>Spermatophyta</taxon>
        <taxon>Magnoliopsida</taxon>
        <taxon>eudicotyledons</taxon>
        <taxon>Gunneridae</taxon>
        <taxon>Pentapetalae</taxon>
        <taxon>rosids</taxon>
        <taxon>fabids</taxon>
        <taxon>Fabales</taxon>
        <taxon>Fabaceae</taxon>
        <taxon>Papilionoideae</taxon>
        <taxon>50 kb inversion clade</taxon>
        <taxon>genistoids sensu lato</taxon>
        <taxon>core genistoids</taxon>
        <taxon>Genisteae</taxon>
        <taxon>Lupinus</taxon>
    </lineage>
</organism>
<keyword evidence="1" id="KW-0812">Transmembrane</keyword>
<reference evidence="2" key="1">
    <citation type="journal article" date="2016" name="Chromosome Res.">
        <title>Integration of Lupinus angustifolius L. (narrow-leafed lupin) genome maps and comparative mapping within legumes.</title>
        <authorList>
            <person name="Wyrwa K."/>
            <person name="Ksiazkiewicz M."/>
            <person name="Szczepaniak A."/>
            <person name="Susek K."/>
            <person name="Podkowinski J."/>
            <person name="Naganowska B."/>
        </authorList>
    </citation>
    <scope>NUCLEOTIDE SEQUENCE</scope>
</reference>
<keyword evidence="1" id="KW-0472">Membrane</keyword>
<evidence type="ECO:0000256" key="1">
    <source>
        <dbReference type="SAM" id="Phobius"/>
    </source>
</evidence>
<dbReference type="EMBL" id="KU678218">
    <property type="protein sequence ID" value="AMK47977.1"/>
    <property type="molecule type" value="Genomic_DNA"/>
</dbReference>
<sequence length="73" mass="8162">MVCLGALFGCKRSTTIVGYLLSVLVTVSILCVLRLICYGIHWLLKKKDSTHDVEYHPNDGIEMQSQNTRHGGQ</sequence>
<dbReference type="AlphaFoldDB" id="A0A182BFA8"/>
<name>A0A182BFA8_LUPAN</name>
<feature type="transmembrane region" description="Helical" evidence="1">
    <location>
        <begin position="16"/>
        <end position="37"/>
    </location>
</feature>